<evidence type="ECO:0008006" key="4">
    <source>
        <dbReference type="Google" id="ProtNLM"/>
    </source>
</evidence>
<dbReference type="Proteomes" id="UP000317550">
    <property type="component" value="Chromosome"/>
</dbReference>
<proteinExistence type="predicted"/>
<dbReference type="KEGG" id="cari:FNU76_11570"/>
<dbReference type="SUPFAM" id="SSF55729">
    <property type="entry name" value="Acyl-CoA N-acyltransferases (Nat)"/>
    <property type="match status" value="1"/>
</dbReference>
<dbReference type="InterPro" id="IPR016181">
    <property type="entry name" value="Acyl_CoA_acyltransferase"/>
</dbReference>
<sequence>MSKQAETKVGQGHRGPSARYAEARHAAYHDAQREFQAALGADIRLTLISAEALRQAASWSSTCSSTKAVYLPGWNREVELRKFRRRPRRVEVAIWYGEALLCGIALGRISDRRVVATIHFLQGNPLADNPISGKVGALATRFLEIYALELGCTYISIEHPVPELIEYYENLGFTNRVVRGRRVIRLTKLLDR</sequence>
<dbReference type="EMBL" id="CP041730">
    <property type="protein sequence ID" value="QDQ26949.1"/>
    <property type="molecule type" value="Genomic_DNA"/>
</dbReference>
<feature type="region of interest" description="Disordered" evidence="1">
    <location>
        <begin position="1"/>
        <end position="23"/>
    </location>
</feature>
<gene>
    <name evidence="2" type="ORF">FNU76_11570</name>
</gene>
<evidence type="ECO:0000313" key="2">
    <source>
        <dbReference type="EMBL" id="QDQ26949.1"/>
    </source>
</evidence>
<name>A0A516SFL6_9NEIS</name>
<dbReference type="AlphaFoldDB" id="A0A516SFL6"/>
<evidence type="ECO:0000313" key="3">
    <source>
        <dbReference type="Proteomes" id="UP000317550"/>
    </source>
</evidence>
<protein>
    <recommendedName>
        <fullName evidence="4">GNAT family N-acetyltransferase</fullName>
    </recommendedName>
</protein>
<keyword evidence="3" id="KW-1185">Reference proteome</keyword>
<dbReference type="OrthoDB" id="9182746at2"/>
<evidence type="ECO:0000256" key="1">
    <source>
        <dbReference type="SAM" id="MobiDB-lite"/>
    </source>
</evidence>
<reference evidence="3" key="1">
    <citation type="submission" date="2019-07" db="EMBL/GenBank/DDBJ databases">
        <title>Chitinimonas sp. nov., isolated from Ny-Alesund, arctica soil.</title>
        <authorList>
            <person name="Xu Q."/>
            <person name="Peng F."/>
        </authorList>
    </citation>
    <scope>NUCLEOTIDE SEQUENCE [LARGE SCALE GENOMIC DNA]</scope>
    <source>
        <strain evidence="3">R3-44</strain>
    </source>
</reference>
<accession>A0A516SFL6</accession>
<organism evidence="2 3">
    <name type="scientific">Chitinimonas arctica</name>
    <dbReference type="NCBI Taxonomy" id="2594795"/>
    <lineage>
        <taxon>Bacteria</taxon>
        <taxon>Pseudomonadati</taxon>
        <taxon>Pseudomonadota</taxon>
        <taxon>Betaproteobacteria</taxon>
        <taxon>Neisseriales</taxon>
        <taxon>Chitinibacteraceae</taxon>
        <taxon>Chitinimonas</taxon>
    </lineage>
</organism>